<keyword evidence="3" id="KW-1185">Reference proteome</keyword>
<dbReference type="Proteomes" id="UP001302978">
    <property type="component" value="Chromosome"/>
</dbReference>
<evidence type="ECO:0008006" key="4">
    <source>
        <dbReference type="Google" id="ProtNLM"/>
    </source>
</evidence>
<proteinExistence type="predicted"/>
<dbReference type="Pfam" id="PF10670">
    <property type="entry name" value="DUF4198"/>
    <property type="match status" value="1"/>
</dbReference>
<accession>A0AA96V9F0</accession>
<dbReference type="InterPro" id="IPR019613">
    <property type="entry name" value="DUF4198"/>
</dbReference>
<evidence type="ECO:0000313" key="2">
    <source>
        <dbReference type="EMBL" id="WNY23851.1"/>
    </source>
</evidence>
<name>A0AA96V9F0_9EURY</name>
<keyword evidence="1" id="KW-0812">Transmembrane</keyword>
<gene>
    <name evidence="2" type="ORF">MmiHf6_11740</name>
</gene>
<dbReference type="AlphaFoldDB" id="A0AA96V9F0"/>
<feature type="transmembrane region" description="Helical" evidence="1">
    <location>
        <begin position="295"/>
        <end position="314"/>
    </location>
</feature>
<evidence type="ECO:0000256" key="1">
    <source>
        <dbReference type="SAM" id="Phobius"/>
    </source>
</evidence>
<dbReference type="KEGG" id="mehf:MmiHf6_11740"/>
<keyword evidence="1" id="KW-1133">Transmembrane helix</keyword>
<keyword evidence="1" id="KW-0472">Membrane</keyword>
<dbReference type="EMBL" id="CP131059">
    <property type="protein sequence ID" value="WNY23851.1"/>
    <property type="molecule type" value="Genomic_DNA"/>
</dbReference>
<reference evidence="2 3" key="1">
    <citation type="submission" date="2023-07" db="EMBL/GenBank/DDBJ databases">
        <title>Closed genoem sequence of Methanomicrococcus sp. Hf6.</title>
        <authorList>
            <person name="Poehlein A."/>
            <person name="Protasov E."/>
            <person name="Platt K."/>
            <person name="Reeh H."/>
            <person name="Daniel R."/>
            <person name="Brune A."/>
        </authorList>
    </citation>
    <scope>NUCLEOTIDE SEQUENCE [LARGE SCALE GENOMIC DNA]</scope>
    <source>
        <strain evidence="2 3">Hf6</strain>
    </source>
</reference>
<protein>
    <recommendedName>
        <fullName evidence="4">DUF4198 domain-containing protein</fullName>
    </recommendedName>
</protein>
<evidence type="ECO:0000313" key="3">
    <source>
        <dbReference type="Proteomes" id="UP001302978"/>
    </source>
</evidence>
<sequence length="317" mass="34095">MIKKITMIGLISLLILLLAAAPASAHNLMLAAGNNVSDAMEADIEDYFIPPGTVQSVVLMHGHGVDYDFGNITESVNVTITKPDGTKSVVATTSETQKIYQILSEETTDLTYQKFSYNFTQSGTYYLSAALKEGNTTEYAKTMIYVGDGTWSDWATNLGSPIEFVPYTRVSGIGAGEALHGKLYINGSNGANINYYVEPFMNATTAKATYDELSQFNSTGESIYLLYSKRSMTDEFGNFVITIPAEGVWTLVASSAAAADGTNTKATYTFPVLPQIYGNDNDASAPADPDNETPGFGIVLAVLAIIGVGAFMFTRRK</sequence>
<organism evidence="2 3">
    <name type="scientific">Methanimicrococcus hongohii</name>
    <dbReference type="NCBI Taxonomy" id="3028295"/>
    <lineage>
        <taxon>Archaea</taxon>
        <taxon>Methanobacteriati</taxon>
        <taxon>Methanobacteriota</taxon>
        <taxon>Stenosarchaea group</taxon>
        <taxon>Methanomicrobia</taxon>
        <taxon>Methanosarcinales</taxon>
        <taxon>Methanosarcinaceae</taxon>
        <taxon>Methanimicrococcus</taxon>
    </lineage>
</organism>